<dbReference type="PANTHER" id="PTHR18964:SF149">
    <property type="entry name" value="BIFUNCTIONAL UDP-N-ACETYLGLUCOSAMINE 2-EPIMERASE_N-ACETYLMANNOSAMINE KINASE"/>
    <property type="match status" value="1"/>
</dbReference>
<evidence type="ECO:0000256" key="1">
    <source>
        <dbReference type="ARBA" id="ARBA00002486"/>
    </source>
</evidence>
<dbReference type="Gene3D" id="3.30.420.40">
    <property type="match status" value="2"/>
</dbReference>
<comment type="similarity">
    <text evidence="2">Belongs to the ROK (NagC/XylR) family.</text>
</comment>
<name>A0ABV9NS57_9BACI</name>
<reference evidence="5" key="1">
    <citation type="journal article" date="2019" name="Int. J. Syst. Evol. Microbiol.">
        <title>The Global Catalogue of Microorganisms (GCM) 10K type strain sequencing project: providing services to taxonomists for standard genome sequencing and annotation.</title>
        <authorList>
            <consortium name="The Broad Institute Genomics Platform"/>
            <consortium name="The Broad Institute Genome Sequencing Center for Infectious Disease"/>
            <person name="Wu L."/>
            <person name="Ma J."/>
        </authorList>
    </citation>
    <scope>NUCLEOTIDE SEQUENCE [LARGE SCALE GENOMIC DNA]</scope>
    <source>
        <strain evidence="5">JCM 12165</strain>
    </source>
</reference>
<dbReference type="InterPro" id="IPR036390">
    <property type="entry name" value="WH_DNA-bd_sf"/>
</dbReference>
<dbReference type="Proteomes" id="UP001595896">
    <property type="component" value="Unassembled WGS sequence"/>
</dbReference>
<evidence type="ECO:0000256" key="2">
    <source>
        <dbReference type="ARBA" id="ARBA00006479"/>
    </source>
</evidence>
<dbReference type="EMBL" id="JBHSGK010000004">
    <property type="protein sequence ID" value="MFC4736173.1"/>
    <property type="molecule type" value="Genomic_DNA"/>
</dbReference>
<evidence type="ECO:0000313" key="4">
    <source>
        <dbReference type="EMBL" id="MFC4736173.1"/>
    </source>
</evidence>
<accession>A0ABV9NS57</accession>
<dbReference type="InterPro" id="IPR000600">
    <property type="entry name" value="ROK"/>
</dbReference>
<dbReference type="Pfam" id="PF00480">
    <property type="entry name" value="ROK"/>
    <property type="match status" value="1"/>
</dbReference>
<protein>
    <submittedName>
        <fullName evidence="4">ROK family protein</fullName>
    </submittedName>
</protein>
<comment type="caution">
    <text evidence="4">The sequence shown here is derived from an EMBL/GenBank/DDBJ whole genome shotgun (WGS) entry which is preliminary data.</text>
</comment>
<organism evidence="4 5">
    <name type="scientific">Bacillus daqingensis</name>
    <dbReference type="NCBI Taxonomy" id="872396"/>
    <lineage>
        <taxon>Bacteria</taxon>
        <taxon>Bacillati</taxon>
        <taxon>Bacillota</taxon>
        <taxon>Bacilli</taxon>
        <taxon>Bacillales</taxon>
        <taxon>Bacillaceae</taxon>
        <taxon>Bacillus</taxon>
    </lineage>
</organism>
<dbReference type="RefSeq" id="WP_377908823.1">
    <property type="nucleotide sequence ID" value="NZ_JBHSGK010000004.1"/>
</dbReference>
<dbReference type="PANTHER" id="PTHR18964">
    <property type="entry name" value="ROK (REPRESSOR, ORF, KINASE) FAMILY"/>
    <property type="match status" value="1"/>
</dbReference>
<dbReference type="InterPro" id="IPR036388">
    <property type="entry name" value="WH-like_DNA-bd_sf"/>
</dbReference>
<evidence type="ECO:0000256" key="3">
    <source>
        <dbReference type="ARBA" id="ARBA00022629"/>
    </source>
</evidence>
<comment type="function">
    <text evidence="1">Transcriptional repressor of xylose-utilizing enzymes.</text>
</comment>
<keyword evidence="3" id="KW-0859">Xylose metabolism</keyword>
<dbReference type="Gene3D" id="1.10.10.10">
    <property type="entry name" value="Winged helix-like DNA-binding domain superfamily/Winged helix DNA-binding domain"/>
    <property type="match status" value="1"/>
</dbReference>
<evidence type="ECO:0000313" key="5">
    <source>
        <dbReference type="Proteomes" id="UP001595896"/>
    </source>
</evidence>
<keyword evidence="5" id="KW-1185">Reference proteome</keyword>
<sequence>MSSFQHMKARNRSRVLQAIRQSTSGISRASIADRTGLTAASVTNIVTALLQENLVRETKAGASSGGRKPILLQMNNRAQRIVGIDIGSSELRIASAGLDTVLLRSRTIAIPEQVTENTFLSFLTSLLHQFLSEEPEPVLGIGAAVHGIVDRRSGVSVHAPAHGIKGVPLRHALETAFGLPISTCNDVKAMALAESWYGKGRTYDSFLFINAGRGLGAAYVENGRVAEGASGIAGEIGHTLIDPNGVQCSCGASGCLQTLASAEALVRQANEATEHRPYTSGADVAAAAGTDPAAAEALKQIGTWLGYALVNAVHTFNPSAVVFGGGLSRNEQLMETARKAAYPRFLTKHAADTDIHVSTLENSTLRGACSLVLRDHILQEPEA</sequence>
<gene>
    <name evidence="4" type="ORF">ACFO4L_06180</name>
</gene>
<dbReference type="SUPFAM" id="SSF46785">
    <property type="entry name" value="Winged helix' DNA-binding domain"/>
    <property type="match status" value="1"/>
</dbReference>
<dbReference type="SUPFAM" id="SSF53067">
    <property type="entry name" value="Actin-like ATPase domain"/>
    <property type="match status" value="1"/>
</dbReference>
<proteinExistence type="inferred from homology"/>
<keyword evidence="3" id="KW-0119">Carbohydrate metabolism</keyword>
<dbReference type="InterPro" id="IPR043129">
    <property type="entry name" value="ATPase_NBD"/>
</dbReference>